<proteinExistence type="predicted"/>
<dbReference type="EMBL" id="JAWXRD010000029">
    <property type="protein sequence ID" value="MDX6040728.1"/>
    <property type="molecule type" value="Genomic_DNA"/>
</dbReference>
<evidence type="ECO:0000256" key="1">
    <source>
        <dbReference type="SAM" id="SignalP"/>
    </source>
</evidence>
<feature type="chain" id="PRO_5042537865" description="Lipoprotein" evidence="1">
    <location>
        <begin position="22"/>
        <end position="137"/>
    </location>
</feature>
<sequence>MQMKRAGFLVLCLVLAGCVNKSQTGQKSLVTPLPAETAAPQATQPAAVENTVSLTANETCTKELSALQSYDQRSWNKYSSEMSELISKTSQFLTVRDDLNPKINELVMSVYDSRMKTLCYKIESTLGQAMVAQASQL</sequence>
<reference evidence="2 4" key="1">
    <citation type="submission" date="2023-11" db="EMBL/GenBank/DDBJ databases">
        <title>Scandinavium wanjuensis sp. nov., isolated from lettuce South Korea.</title>
        <authorList>
            <person name="Park J."/>
            <person name="Park S."/>
            <person name="Oh K.K."/>
            <person name="Cho G.S."/>
            <person name="Franz C.M.A.P."/>
        </authorList>
    </citation>
    <scope>NUCLEOTIDE SEQUENCE</scope>
    <source>
        <strain evidence="2">V105_12</strain>
        <strain evidence="3 4">V105_6</strain>
    </source>
</reference>
<keyword evidence="4" id="KW-1185">Reference proteome</keyword>
<dbReference type="AlphaFoldDB" id="A0AAJ2S9B1"/>
<evidence type="ECO:0000313" key="3">
    <source>
        <dbReference type="EMBL" id="MDX6040728.1"/>
    </source>
</evidence>
<comment type="caution">
    <text evidence="2">The sequence shown here is derived from an EMBL/GenBank/DDBJ whole genome shotgun (WGS) entry which is preliminary data.</text>
</comment>
<keyword evidence="1" id="KW-0732">Signal</keyword>
<evidence type="ECO:0000313" key="2">
    <source>
        <dbReference type="EMBL" id="MDX6032166.1"/>
    </source>
</evidence>
<dbReference type="RefSeq" id="WP_319628688.1">
    <property type="nucleotide sequence ID" value="NZ_JAWXRB010000030.1"/>
</dbReference>
<feature type="signal peptide" evidence="1">
    <location>
        <begin position="1"/>
        <end position="21"/>
    </location>
</feature>
<dbReference type="Proteomes" id="UP001275664">
    <property type="component" value="Unassembled WGS sequence"/>
</dbReference>
<name>A0AAJ2S9B1_9ENTR</name>
<organism evidence="2 5">
    <name type="scientific">Scandinavium lactucae</name>
    <dbReference type="NCBI Taxonomy" id="3095028"/>
    <lineage>
        <taxon>Bacteria</taxon>
        <taxon>Pseudomonadati</taxon>
        <taxon>Pseudomonadota</taxon>
        <taxon>Gammaproteobacteria</taxon>
        <taxon>Enterobacterales</taxon>
        <taxon>Enterobacteriaceae</taxon>
        <taxon>Scandinavium</taxon>
    </lineage>
</organism>
<evidence type="ECO:0000313" key="5">
    <source>
        <dbReference type="Proteomes" id="UP001282336"/>
    </source>
</evidence>
<dbReference type="Proteomes" id="UP001282336">
    <property type="component" value="Unassembled WGS sequence"/>
</dbReference>
<protein>
    <recommendedName>
        <fullName evidence="6">Lipoprotein</fullName>
    </recommendedName>
</protein>
<gene>
    <name evidence="3" type="ORF">SIK69_11080</name>
    <name evidence="2" type="ORF">SIL20_11670</name>
</gene>
<accession>A0AAJ2S9B1</accession>
<dbReference type="EMBL" id="JAWXRC010000025">
    <property type="protein sequence ID" value="MDX6032166.1"/>
    <property type="molecule type" value="Genomic_DNA"/>
</dbReference>
<evidence type="ECO:0008006" key="6">
    <source>
        <dbReference type="Google" id="ProtNLM"/>
    </source>
</evidence>
<dbReference type="PROSITE" id="PS51257">
    <property type="entry name" value="PROKAR_LIPOPROTEIN"/>
    <property type="match status" value="1"/>
</dbReference>
<evidence type="ECO:0000313" key="4">
    <source>
        <dbReference type="Proteomes" id="UP001275664"/>
    </source>
</evidence>